<sequence>METVVTSDGVKIGCHTAGQGPPLLLVHGGGGDHSRWTNILGQLNQGFTTYAMDRRGRGASTDGAGAYSIEAEFNDVASVIDAIGSPVDVLAHSFGALCALEAALRTPHVRRLALYEPPLPVGVDFYPAGFVKHLSDLLDAGDRDGLVAAMFTQTDTRASDLAIMQNLPVWRKRVDVAHTIPREIQALSGTYQPDFDRFSQIEVPVMLLTGSDSPAPLKLAAEHLGRALPDVREVVLNGQAHFAMDTAPDMFLREIHMFFE</sequence>
<dbReference type="Pfam" id="PF12697">
    <property type="entry name" value="Abhydrolase_6"/>
    <property type="match status" value="1"/>
</dbReference>
<dbReference type="InterPro" id="IPR029058">
    <property type="entry name" value="AB_hydrolase_fold"/>
</dbReference>
<accession>A0AA91RN62</accession>
<dbReference type="Gene3D" id="3.40.50.1820">
    <property type="entry name" value="alpha/beta hydrolase"/>
    <property type="match status" value="1"/>
</dbReference>
<protein>
    <recommendedName>
        <fullName evidence="1">AB hydrolase-1 domain-containing protein</fullName>
    </recommendedName>
</protein>
<dbReference type="SUPFAM" id="SSF53474">
    <property type="entry name" value="alpha/beta-Hydrolases"/>
    <property type="match status" value="1"/>
</dbReference>
<proteinExistence type="predicted"/>
<dbReference type="GO" id="GO:0004806">
    <property type="term" value="F:triacylglycerol lipase activity"/>
    <property type="evidence" value="ECO:0007669"/>
    <property type="project" value="TreeGrafter"/>
</dbReference>
<comment type="caution">
    <text evidence="2">The sequence shown here is derived from an EMBL/GenBank/DDBJ whole genome shotgun (WGS) entry which is preliminary data.</text>
</comment>
<evidence type="ECO:0000313" key="2">
    <source>
        <dbReference type="EMBL" id="ORB02748.1"/>
    </source>
</evidence>
<evidence type="ECO:0000259" key="1">
    <source>
        <dbReference type="Pfam" id="PF12697"/>
    </source>
</evidence>
<gene>
    <name evidence="2" type="ORF">BST33_06295</name>
</gene>
<dbReference type="GO" id="GO:0046503">
    <property type="term" value="P:glycerolipid catabolic process"/>
    <property type="evidence" value="ECO:0007669"/>
    <property type="project" value="TreeGrafter"/>
</dbReference>
<dbReference type="PANTHER" id="PTHR43433">
    <property type="entry name" value="HYDROLASE, ALPHA/BETA FOLD FAMILY PROTEIN"/>
    <property type="match status" value="1"/>
</dbReference>
<dbReference type="PANTHER" id="PTHR43433:SF5">
    <property type="entry name" value="AB HYDROLASE-1 DOMAIN-CONTAINING PROTEIN"/>
    <property type="match status" value="1"/>
</dbReference>
<name>A0AA91RN62_9MYCO</name>
<dbReference type="InterPro" id="IPR050471">
    <property type="entry name" value="AB_hydrolase"/>
</dbReference>
<dbReference type="Proteomes" id="UP000192320">
    <property type="component" value="Unassembled WGS sequence"/>
</dbReference>
<evidence type="ECO:0000313" key="3">
    <source>
        <dbReference type="Proteomes" id="UP000192320"/>
    </source>
</evidence>
<reference evidence="2 3" key="1">
    <citation type="submission" date="2017-02" db="EMBL/GenBank/DDBJ databases">
        <title>The new phylogeny of genus Mycobacterium.</title>
        <authorList>
            <person name="Tortoli E."/>
            <person name="Trovato A."/>
            <person name="Cirillo D.M."/>
        </authorList>
    </citation>
    <scope>NUCLEOTIDE SEQUENCE [LARGE SCALE GENOMIC DNA]</scope>
    <source>
        <strain evidence="2 3">DSM 45633</strain>
    </source>
</reference>
<dbReference type="AlphaFoldDB" id="A0AA91RN62"/>
<dbReference type="EMBL" id="MVHZ01000004">
    <property type="protein sequence ID" value="ORB02748.1"/>
    <property type="molecule type" value="Genomic_DNA"/>
</dbReference>
<dbReference type="InterPro" id="IPR000073">
    <property type="entry name" value="AB_hydrolase_1"/>
</dbReference>
<organism evidence="2 3">
    <name type="scientific">Mycolicibacter minnesotensis</name>
    <dbReference type="NCBI Taxonomy" id="1118379"/>
    <lineage>
        <taxon>Bacteria</taxon>
        <taxon>Bacillati</taxon>
        <taxon>Actinomycetota</taxon>
        <taxon>Actinomycetes</taxon>
        <taxon>Mycobacteriales</taxon>
        <taxon>Mycobacteriaceae</taxon>
        <taxon>Mycolicibacter</taxon>
    </lineage>
</organism>
<feature type="domain" description="AB hydrolase-1" evidence="1">
    <location>
        <begin position="23"/>
        <end position="252"/>
    </location>
</feature>
<keyword evidence="3" id="KW-1185">Reference proteome</keyword>